<dbReference type="Gene3D" id="3.10.450.40">
    <property type="match status" value="1"/>
</dbReference>
<dbReference type="AlphaFoldDB" id="A0A0H3NP24"/>
<name>A0A0H3NP24_YERE1</name>
<dbReference type="PATRIC" id="fig|930944.6.peg.1280"/>
<dbReference type="Proteomes" id="UP000008084">
    <property type="component" value="Chromosome"/>
</dbReference>
<protein>
    <submittedName>
        <fullName evidence="2">Phage baseplate assembly protein</fullName>
    </submittedName>
</protein>
<gene>
    <name evidence="2" type="ordered locus">Y11_12891</name>
</gene>
<feature type="domain" description="IraD/Gp25-like" evidence="1">
    <location>
        <begin position="21"/>
        <end position="99"/>
    </location>
</feature>
<evidence type="ECO:0000313" key="2">
    <source>
        <dbReference type="EMBL" id="CBY26892.1"/>
    </source>
</evidence>
<accession>A0A0H3NP24</accession>
<dbReference type="SUPFAM" id="SSF160719">
    <property type="entry name" value="gpW/gp25-like"/>
    <property type="match status" value="1"/>
</dbReference>
<evidence type="ECO:0000259" key="1">
    <source>
        <dbReference type="Pfam" id="PF04965"/>
    </source>
</evidence>
<evidence type="ECO:0000313" key="3">
    <source>
        <dbReference type="Proteomes" id="UP000008084"/>
    </source>
</evidence>
<dbReference type="RefSeq" id="WP_005161449.1">
    <property type="nucleotide sequence ID" value="NC_017564.1"/>
</dbReference>
<dbReference type="GeneID" id="31409361"/>
<dbReference type="KEGG" id="yey:Y11_12891"/>
<sequence length="118" mass="13137">MTTYKYIGMNRNTGLHIDDIDHIRQSISDILTTPQGTRVMRRDYGSLLSTLIDQPQNPALRLKMMAAVYGAVMRWEPRVTLSAINITTQIDGKMIVDLSGSRTDSDSRLSLTVPLGGQ</sequence>
<dbReference type="InterPro" id="IPR007048">
    <property type="entry name" value="IraD/Gp25-like"/>
</dbReference>
<organism evidence="2 3">
    <name type="scientific">Yersinia enterocolitica subsp. palearctica serotype O:3 (strain DSM 13030 / CIP 106945 / Y11)</name>
    <dbReference type="NCBI Taxonomy" id="930944"/>
    <lineage>
        <taxon>Bacteria</taxon>
        <taxon>Pseudomonadati</taxon>
        <taxon>Pseudomonadota</taxon>
        <taxon>Gammaproteobacteria</taxon>
        <taxon>Enterobacterales</taxon>
        <taxon>Yersiniaceae</taxon>
        <taxon>Yersinia</taxon>
    </lineage>
</organism>
<reference evidence="2 3" key="1">
    <citation type="journal article" date="2011" name="J. Bacteriol.">
        <title>Complete genome sequence of Yersinia enterocolitica subsp. palearctica serogroup O:3.</title>
        <authorList>
            <person name="Batzilla J."/>
            <person name="Hoper D."/>
            <person name="Antonenka U."/>
            <person name="Heesemann J."/>
            <person name="Rakin A."/>
        </authorList>
    </citation>
    <scope>NUCLEOTIDE SEQUENCE [LARGE SCALE GENOMIC DNA]</scope>
    <source>
        <strain evidence="3">DSM 13030 / CIP 106945 / Y11</strain>
    </source>
</reference>
<dbReference type="HOGENOM" id="CLU_133204_1_2_6"/>
<dbReference type="Pfam" id="PF04965">
    <property type="entry name" value="GPW_gp25"/>
    <property type="match status" value="1"/>
</dbReference>
<dbReference type="EMBL" id="FR729477">
    <property type="protein sequence ID" value="CBY26892.1"/>
    <property type="molecule type" value="Genomic_DNA"/>
</dbReference>
<proteinExistence type="predicted"/>